<dbReference type="EMBL" id="CP060007">
    <property type="protein sequence ID" value="QNA44785.1"/>
    <property type="molecule type" value="Genomic_DNA"/>
</dbReference>
<dbReference type="InterPro" id="IPR013216">
    <property type="entry name" value="Methyltransf_11"/>
</dbReference>
<dbReference type="Proteomes" id="UP000515344">
    <property type="component" value="Chromosome"/>
</dbReference>
<feature type="domain" description="Methyltransferase type 11" evidence="1">
    <location>
        <begin position="46"/>
        <end position="137"/>
    </location>
</feature>
<dbReference type="GO" id="GO:0008757">
    <property type="term" value="F:S-adenosylmethionine-dependent methyltransferase activity"/>
    <property type="evidence" value="ECO:0007669"/>
    <property type="project" value="InterPro"/>
</dbReference>
<reference evidence="3" key="1">
    <citation type="submission" date="2020-08" db="EMBL/GenBank/DDBJ databases">
        <title>Lacibacter sp. S13-6-6 genome sequencing.</title>
        <authorList>
            <person name="Jin L."/>
        </authorList>
    </citation>
    <scope>NUCLEOTIDE SEQUENCE [LARGE SCALE GENOMIC DNA]</scope>
    <source>
        <strain evidence="3">S13-6-6</strain>
    </source>
</reference>
<proteinExistence type="predicted"/>
<protein>
    <submittedName>
        <fullName evidence="2">Class I SAM-dependent methyltransferase</fullName>
    </submittedName>
</protein>
<sequence length="260" mass="28675">MSTKTTQGQLWSVAPQKWSQHFEPWFLPMYKTALRQLQLNEDHLLLDAGCGSGMFTAMAVNEGAEVIGIDAAPGLLEVARQRNPNNNFLEEDLEALPFEDNSFDVVTAFNSLQYAGSFEKALAEATRVLKPGGRIVIGIWDQPQYSEATQILKAIGSLLPAPPPGKPGPFALSEDGRIEEAFINANLKPLYKSSIPCPFLFSNLRHGVEAFMGTGPAAIALNSYSKATVEETIEQAFQAFHITDDFFFLQNKFLLFIAEK</sequence>
<evidence type="ECO:0000313" key="2">
    <source>
        <dbReference type="EMBL" id="QNA44785.1"/>
    </source>
</evidence>
<dbReference type="RefSeq" id="WP_182803273.1">
    <property type="nucleotide sequence ID" value="NZ_CP060007.1"/>
</dbReference>
<dbReference type="PANTHER" id="PTHR43591">
    <property type="entry name" value="METHYLTRANSFERASE"/>
    <property type="match status" value="1"/>
</dbReference>
<accession>A0A7G5XH32</accession>
<dbReference type="KEGG" id="lacs:H4075_00890"/>
<organism evidence="2 3">
    <name type="scientific">Lacibacter sediminis</name>
    <dbReference type="NCBI Taxonomy" id="2760713"/>
    <lineage>
        <taxon>Bacteria</taxon>
        <taxon>Pseudomonadati</taxon>
        <taxon>Bacteroidota</taxon>
        <taxon>Chitinophagia</taxon>
        <taxon>Chitinophagales</taxon>
        <taxon>Chitinophagaceae</taxon>
        <taxon>Lacibacter</taxon>
    </lineage>
</organism>
<dbReference type="Pfam" id="PF08241">
    <property type="entry name" value="Methyltransf_11"/>
    <property type="match status" value="1"/>
</dbReference>
<dbReference type="PANTHER" id="PTHR43591:SF24">
    <property type="entry name" value="2-METHOXY-6-POLYPRENYL-1,4-BENZOQUINOL METHYLASE, MITOCHONDRIAL"/>
    <property type="match status" value="1"/>
</dbReference>
<dbReference type="Gene3D" id="3.40.50.150">
    <property type="entry name" value="Vaccinia Virus protein VP39"/>
    <property type="match status" value="1"/>
</dbReference>
<dbReference type="SUPFAM" id="SSF53335">
    <property type="entry name" value="S-adenosyl-L-methionine-dependent methyltransferases"/>
    <property type="match status" value="1"/>
</dbReference>
<evidence type="ECO:0000313" key="3">
    <source>
        <dbReference type="Proteomes" id="UP000515344"/>
    </source>
</evidence>
<gene>
    <name evidence="2" type="ORF">H4075_00890</name>
</gene>
<name>A0A7G5XH32_9BACT</name>
<dbReference type="CDD" id="cd02440">
    <property type="entry name" value="AdoMet_MTases"/>
    <property type="match status" value="1"/>
</dbReference>
<dbReference type="AlphaFoldDB" id="A0A7G5XH32"/>
<keyword evidence="3" id="KW-1185">Reference proteome</keyword>
<evidence type="ECO:0000259" key="1">
    <source>
        <dbReference type="Pfam" id="PF08241"/>
    </source>
</evidence>
<dbReference type="InterPro" id="IPR029063">
    <property type="entry name" value="SAM-dependent_MTases_sf"/>
</dbReference>
<keyword evidence="2" id="KW-0489">Methyltransferase</keyword>
<keyword evidence="2" id="KW-0808">Transferase</keyword>
<dbReference type="GO" id="GO:0032259">
    <property type="term" value="P:methylation"/>
    <property type="evidence" value="ECO:0007669"/>
    <property type="project" value="UniProtKB-KW"/>
</dbReference>